<protein>
    <submittedName>
        <fullName evidence="2">Uncharacterized protein</fullName>
    </submittedName>
</protein>
<sequence length="30" mass="3368">MVTDHQFRRMVMVVFGLGLAMAPLLNPLLP</sequence>
<keyword evidence="1" id="KW-0812">Transmembrane</keyword>
<dbReference type="EMBL" id="BPRB01000182">
    <property type="protein sequence ID" value="GJE61024.1"/>
    <property type="molecule type" value="Genomic_DNA"/>
</dbReference>
<evidence type="ECO:0000313" key="2">
    <source>
        <dbReference type="EMBL" id="GJE61024.1"/>
    </source>
</evidence>
<evidence type="ECO:0000313" key="3">
    <source>
        <dbReference type="Proteomes" id="UP001055057"/>
    </source>
</evidence>
<evidence type="ECO:0000256" key="1">
    <source>
        <dbReference type="SAM" id="Phobius"/>
    </source>
</evidence>
<reference evidence="2" key="2">
    <citation type="submission" date="2021-08" db="EMBL/GenBank/DDBJ databases">
        <authorList>
            <person name="Tani A."/>
            <person name="Ola A."/>
            <person name="Ogura Y."/>
            <person name="Katsura K."/>
            <person name="Hayashi T."/>
        </authorList>
    </citation>
    <scope>NUCLEOTIDE SEQUENCE</scope>
    <source>
        <strain evidence="2">DSM 23632</strain>
    </source>
</reference>
<comment type="caution">
    <text evidence="2">The sequence shown here is derived from an EMBL/GenBank/DDBJ whole genome shotgun (WGS) entry which is preliminary data.</text>
</comment>
<reference evidence="2" key="1">
    <citation type="journal article" date="2021" name="Front. Microbiol.">
        <title>Comprehensive Comparative Genomics and Phenotyping of Methylobacterium Species.</title>
        <authorList>
            <person name="Alessa O."/>
            <person name="Ogura Y."/>
            <person name="Fujitani Y."/>
            <person name="Takami H."/>
            <person name="Hayashi T."/>
            <person name="Sahin N."/>
            <person name="Tani A."/>
        </authorList>
    </citation>
    <scope>NUCLEOTIDE SEQUENCE</scope>
    <source>
        <strain evidence="2">DSM 23632</strain>
    </source>
</reference>
<proteinExistence type="predicted"/>
<feature type="transmembrane region" description="Helical" evidence="1">
    <location>
        <begin position="12"/>
        <end position="29"/>
    </location>
</feature>
<keyword evidence="1" id="KW-0472">Membrane</keyword>
<name>A0ABQ4U2F7_9HYPH</name>
<keyword evidence="3" id="KW-1185">Reference proteome</keyword>
<gene>
    <name evidence="2" type="ORF">MPOCJGCO_3145</name>
</gene>
<dbReference type="Proteomes" id="UP001055057">
    <property type="component" value="Unassembled WGS sequence"/>
</dbReference>
<accession>A0ABQ4U2F7</accession>
<keyword evidence="1" id="KW-1133">Transmembrane helix</keyword>
<organism evidence="2 3">
    <name type="scientific">Methylobacterium trifolii</name>
    <dbReference type="NCBI Taxonomy" id="1003092"/>
    <lineage>
        <taxon>Bacteria</taxon>
        <taxon>Pseudomonadati</taxon>
        <taxon>Pseudomonadota</taxon>
        <taxon>Alphaproteobacteria</taxon>
        <taxon>Hyphomicrobiales</taxon>
        <taxon>Methylobacteriaceae</taxon>
        <taxon>Methylobacterium</taxon>
    </lineage>
</organism>